<sequence length="110" mass="12534">MIRISKNDVYIDRPKRKVDLRDIEKIEVVVPVIRKGGSKVTVDAITHMLSSSVAHGNEIVNVLLKLTMRSGETIEAKVNDRILTKNSLEYHACVKRARELENELLKAKQR</sequence>
<name>A0AC61R5B7_9FIRM</name>
<dbReference type="EMBL" id="SRYG01000021">
    <property type="protein sequence ID" value="TGY65180.1"/>
    <property type="molecule type" value="Genomic_DNA"/>
</dbReference>
<proteinExistence type="predicted"/>
<organism evidence="1 2">
    <name type="scientific">Dubosiella muris</name>
    <dbReference type="NCBI Taxonomy" id="3038133"/>
    <lineage>
        <taxon>Bacteria</taxon>
        <taxon>Bacillati</taxon>
        <taxon>Bacillota</taxon>
        <taxon>Erysipelotrichia</taxon>
        <taxon>Erysipelotrichales</taxon>
        <taxon>Erysipelotrichaceae</taxon>
        <taxon>Dubosiella</taxon>
    </lineage>
</organism>
<protein>
    <submittedName>
        <fullName evidence="1">Uncharacterized protein</fullName>
    </submittedName>
</protein>
<reference evidence="1" key="1">
    <citation type="submission" date="2019-04" db="EMBL/GenBank/DDBJ databases">
        <title>Microbes associate with the intestines of laboratory mice.</title>
        <authorList>
            <person name="Navarre W."/>
            <person name="Wong E."/>
            <person name="Huang K."/>
            <person name="Tropini C."/>
            <person name="Ng K."/>
            <person name="Yu B."/>
        </authorList>
    </citation>
    <scope>NUCLEOTIDE SEQUENCE</scope>
    <source>
        <strain evidence="1">NM09_H32</strain>
    </source>
</reference>
<dbReference type="Proteomes" id="UP000308836">
    <property type="component" value="Unassembled WGS sequence"/>
</dbReference>
<evidence type="ECO:0000313" key="2">
    <source>
        <dbReference type="Proteomes" id="UP000308836"/>
    </source>
</evidence>
<comment type="caution">
    <text evidence="1">The sequence shown here is derived from an EMBL/GenBank/DDBJ whole genome shotgun (WGS) entry which is preliminary data.</text>
</comment>
<accession>A0AC61R5B7</accession>
<keyword evidence="2" id="KW-1185">Reference proteome</keyword>
<gene>
    <name evidence="1" type="ORF">E5336_09760</name>
</gene>
<evidence type="ECO:0000313" key="1">
    <source>
        <dbReference type="EMBL" id="TGY65180.1"/>
    </source>
</evidence>